<organism evidence="7 8">
    <name type="scientific">Secundilactobacillus collinoides DSM 20515 = JCM 1123</name>
    <dbReference type="NCBI Taxonomy" id="1423733"/>
    <lineage>
        <taxon>Bacteria</taxon>
        <taxon>Bacillati</taxon>
        <taxon>Bacillota</taxon>
        <taxon>Bacilli</taxon>
        <taxon>Lactobacillales</taxon>
        <taxon>Lactobacillaceae</taxon>
        <taxon>Secundilactobacillus</taxon>
    </lineage>
</organism>
<comment type="subcellular location">
    <subcellularLocation>
        <location evidence="1">Membrane</location>
        <topology evidence="1">Multi-pass membrane protein</topology>
    </subcellularLocation>
</comment>
<proteinExistence type="predicted"/>
<evidence type="ECO:0000313" key="8">
    <source>
        <dbReference type="Proteomes" id="UP000051845"/>
    </source>
</evidence>
<feature type="transmembrane region" description="Helical" evidence="5">
    <location>
        <begin position="43"/>
        <end position="67"/>
    </location>
</feature>
<evidence type="ECO:0000256" key="1">
    <source>
        <dbReference type="ARBA" id="ARBA00004141"/>
    </source>
</evidence>
<dbReference type="GO" id="GO:0140359">
    <property type="term" value="F:ABC-type transporter activity"/>
    <property type="evidence" value="ECO:0007669"/>
    <property type="project" value="InterPro"/>
</dbReference>
<feature type="domain" description="ABC-2 type transporter transmembrane" evidence="6">
    <location>
        <begin position="432"/>
        <end position="720"/>
    </location>
</feature>
<keyword evidence="4 5" id="KW-0472">Membrane</keyword>
<evidence type="ECO:0000256" key="3">
    <source>
        <dbReference type="ARBA" id="ARBA00022989"/>
    </source>
</evidence>
<feature type="transmembrane region" description="Helical" evidence="5">
    <location>
        <begin position="588"/>
        <end position="610"/>
    </location>
</feature>
<keyword evidence="2 5" id="KW-0812">Transmembrane</keyword>
<evidence type="ECO:0000256" key="4">
    <source>
        <dbReference type="ARBA" id="ARBA00023136"/>
    </source>
</evidence>
<dbReference type="AlphaFoldDB" id="A0A0R2BB57"/>
<dbReference type="NCBIfam" id="TIGR03062">
    <property type="entry name" value="pip_yhgE_Cterm"/>
    <property type="match status" value="1"/>
</dbReference>
<dbReference type="Proteomes" id="UP000051845">
    <property type="component" value="Unassembled WGS sequence"/>
</dbReference>
<sequence length="744" mass="81490">MTNLNYLGSAKIAIIVSYYREKLMQNVKAIYQRDLRAMRSSPFVIITFLALCILPSLYTLINVRAIWNPYDTSEIKNIPVAVVNRDKGATLAGKKLNVGQTVVNTLKNDHQLNWKFASAKTAATKLRSGQYYAEIVIPKNFSKSLSSIAGSHAHKAKLVYRANSRDSPMGGKITETAAKTLVNQVQTNFLETVNTTIFSKLNLLGDKAQSQKAEILELKDWIITLSNSMDLATGALSEINQTSTNMAAILTGLKPVMTASQNVDVLQTTNTETISSLHSVQKTINKAFTSLNTNLTSANSSASRLNNTLKQLNSEVGSSSRSTVNTTLNRAISQVDLLKGQVTPLQSFLKSVNSQSKLQGLTGLYNTLGNAVTLLNSVKTQLKSLKSTLSTTGKLTSSDISSTLTSTQQITSNLNSALSQYNTSVKGHLNSISSNLISAVTKSQTILSELQQAKGINQDYLDNAIKGNKLIASSTADLDTKLTSYQDDIKTIANQLKLTNDSDIVSIITVLQNNPKTMGNTLVSLFNVKDESIYKVSSFGSAFLPTYLTLSIWVGCTMLVMVLHTTIPRENRRFRNMTVHEEYFGKMLTFGTISLIQTTIIIFSAVLLLHVQVESLFIMLLFGFLTSILFTTIVFTLASTFGNLGKAGVIFLVALQLAGSGALYPIQLNPLFYRVVYRFFPFAYSVGGFREAVGGPNMETVFTDAFALLLMIIVTLLLGYFLKARLQRFTRRILSDFSKTGLGQ</sequence>
<evidence type="ECO:0000256" key="5">
    <source>
        <dbReference type="SAM" id="Phobius"/>
    </source>
</evidence>
<keyword evidence="3 5" id="KW-1133">Transmembrane helix</keyword>
<dbReference type="STRING" id="33960.TY91_10410"/>
<dbReference type="GO" id="GO:0016020">
    <property type="term" value="C:membrane"/>
    <property type="evidence" value="ECO:0007669"/>
    <property type="project" value="UniProtKB-SubCell"/>
</dbReference>
<dbReference type="EMBL" id="AYYR01000043">
    <property type="protein sequence ID" value="KRM75794.1"/>
    <property type="molecule type" value="Genomic_DNA"/>
</dbReference>
<feature type="transmembrane region" description="Helical" evidence="5">
    <location>
        <begin position="705"/>
        <end position="722"/>
    </location>
</feature>
<dbReference type="PATRIC" id="fig|1423733.4.peg.2042"/>
<name>A0A0R2BB57_SECCO</name>
<accession>A0A0R2BB57</accession>
<dbReference type="InterPro" id="IPR017500">
    <property type="entry name" value="Phage_infect_YhgE_N"/>
</dbReference>
<dbReference type="PANTHER" id="PTHR43077">
    <property type="entry name" value="TRANSPORT PERMEASE YVFS-RELATED"/>
    <property type="match status" value="1"/>
</dbReference>
<evidence type="ECO:0000256" key="2">
    <source>
        <dbReference type="ARBA" id="ARBA00022692"/>
    </source>
</evidence>
<dbReference type="InterPro" id="IPR051328">
    <property type="entry name" value="T7SS_ABC-Transporter"/>
</dbReference>
<evidence type="ECO:0000259" key="6">
    <source>
        <dbReference type="Pfam" id="PF12698"/>
    </source>
</evidence>
<dbReference type="PANTHER" id="PTHR43077:SF10">
    <property type="entry name" value="TRANSPORT PERMEASE PROTEIN"/>
    <property type="match status" value="1"/>
</dbReference>
<feature type="transmembrane region" description="Helical" evidence="5">
    <location>
        <begin position="616"/>
        <end position="637"/>
    </location>
</feature>
<dbReference type="Gene3D" id="3.40.1710.10">
    <property type="entry name" value="abc type-2 transporter like domain"/>
    <property type="match status" value="1"/>
</dbReference>
<gene>
    <name evidence="7" type="ORF">FC82_GL001941</name>
</gene>
<dbReference type="InterPro" id="IPR013525">
    <property type="entry name" value="ABC2_TM"/>
</dbReference>
<dbReference type="InterPro" id="IPR017501">
    <property type="entry name" value="Phage_infect_YhgE_C"/>
</dbReference>
<dbReference type="Pfam" id="PF12698">
    <property type="entry name" value="ABC2_membrane_3"/>
    <property type="match status" value="1"/>
</dbReference>
<feature type="transmembrane region" description="Helical" evidence="5">
    <location>
        <begin position="547"/>
        <end position="567"/>
    </location>
</feature>
<comment type="caution">
    <text evidence="7">The sequence shown here is derived from an EMBL/GenBank/DDBJ whole genome shotgun (WGS) entry which is preliminary data.</text>
</comment>
<dbReference type="NCBIfam" id="TIGR03061">
    <property type="entry name" value="pip_yhgE_Nterm"/>
    <property type="match status" value="1"/>
</dbReference>
<reference evidence="7 8" key="1">
    <citation type="journal article" date="2015" name="Genome Announc.">
        <title>Expanding the biotechnology potential of lactobacilli through comparative genomics of 213 strains and associated genera.</title>
        <authorList>
            <person name="Sun Z."/>
            <person name="Harris H.M."/>
            <person name="McCann A."/>
            <person name="Guo C."/>
            <person name="Argimon S."/>
            <person name="Zhang W."/>
            <person name="Yang X."/>
            <person name="Jeffery I.B."/>
            <person name="Cooney J.C."/>
            <person name="Kagawa T.F."/>
            <person name="Liu W."/>
            <person name="Song Y."/>
            <person name="Salvetti E."/>
            <person name="Wrobel A."/>
            <person name="Rasinkangas P."/>
            <person name="Parkhill J."/>
            <person name="Rea M.C."/>
            <person name="O'Sullivan O."/>
            <person name="Ritari J."/>
            <person name="Douillard F.P."/>
            <person name="Paul Ross R."/>
            <person name="Yang R."/>
            <person name="Briner A.E."/>
            <person name="Felis G.E."/>
            <person name="de Vos W.M."/>
            <person name="Barrangou R."/>
            <person name="Klaenhammer T.R."/>
            <person name="Caufield P.W."/>
            <person name="Cui Y."/>
            <person name="Zhang H."/>
            <person name="O'Toole P.W."/>
        </authorList>
    </citation>
    <scope>NUCLEOTIDE SEQUENCE [LARGE SCALE GENOMIC DNA]</scope>
    <source>
        <strain evidence="7 8">DSM 20515</strain>
    </source>
</reference>
<evidence type="ECO:0000313" key="7">
    <source>
        <dbReference type="EMBL" id="KRM75794.1"/>
    </source>
</evidence>
<feature type="transmembrane region" description="Helical" evidence="5">
    <location>
        <begin position="649"/>
        <end position="666"/>
    </location>
</feature>
<protein>
    <submittedName>
        <fullName evidence="7">Phage infection protein</fullName>
    </submittedName>
</protein>